<evidence type="ECO:0000313" key="7">
    <source>
        <dbReference type="EMBL" id="SNB61342.1"/>
    </source>
</evidence>
<feature type="domain" description="Transglycosylase SLT" evidence="6">
    <location>
        <begin position="401"/>
        <end position="499"/>
    </location>
</feature>
<sequence>MQKICWRKWNALRLSVLLALVLAQSSPPALAQGDEGFALGRNAAAVRAIAAAVGQRNYAQAASLAAPNPLLRDWVAWQSLRDSALNDFASYETFLDQHPQWPDRAKLEANAEAVMGPDVDPARRLRWFATHPPRTRDGRERMAEALSAVGRTDEAANILVPLSRLPSPSADWNQRQRASREALDKGDYRRAYALAAGHGQSEGVAFAEGEWLAGWIALRFLNDPGTALGHFQRLSAAVTAPISVARGAYWSGRAASALGRGADARVFYARAAANPTTFYGQMAAIELGEKPAITPKNLSQPGRDRRRRFEAQDLAGLSSLFCASGLDREAAPFIRKLGADLASDPQMLEMVYDLARRCARPDLIVVVGKLAVQKGGDPLSSFPVPDVASLLSPGPGLPGSATLLGIARQESQFDSRVVSPAGAMGLIQIMPSTARTVAVGLGVPYDRAALTDEPEYNVQLGSQYLATQLDRFGGTGPLAFAAYNAGPARVQQWLDRYGDPRGGDAHTMIDWIESIPFNETRNYVQRVSEAETVYSILLREGGGRLVPLSGARRPVPGTEAPVPALVASDDDNRS</sequence>
<dbReference type="CDD" id="cd13401">
    <property type="entry name" value="Slt70-like"/>
    <property type="match status" value="1"/>
</dbReference>
<organism evidence="7 8">
    <name type="scientific">Arboricoccus pini</name>
    <dbReference type="NCBI Taxonomy" id="1963835"/>
    <lineage>
        <taxon>Bacteria</taxon>
        <taxon>Pseudomonadati</taxon>
        <taxon>Pseudomonadota</taxon>
        <taxon>Alphaproteobacteria</taxon>
        <taxon>Geminicoccales</taxon>
        <taxon>Geminicoccaceae</taxon>
        <taxon>Arboricoccus</taxon>
    </lineage>
</organism>
<feature type="chain" id="PRO_5012126145" evidence="5">
    <location>
        <begin position="32"/>
        <end position="574"/>
    </location>
</feature>
<evidence type="ECO:0000256" key="1">
    <source>
        <dbReference type="ARBA" id="ARBA00007734"/>
    </source>
</evidence>
<evidence type="ECO:0000256" key="2">
    <source>
        <dbReference type="ARBA" id="ARBA00009387"/>
    </source>
</evidence>
<dbReference type="OrthoDB" id="9815002at2"/>
<keyword evidence="8" id="KW-1185">Reference proteome</keyword>
<reference evidence="7 8" key="1">
    <citation type="submission" date="2017-06" db="EMBL/GenBank/DDBJ databases">
        <authorList>
            <person name="Kim H.J."/>
            <person name="Triplett B.A."/>
        </authorList>
    </citation>
    <scope>NUCLEOTIDE SEQUENCE [LARGE SCALE GENOMIC DNA]</scope>
    <source>
        <strain evidence="7 8">B29T1</strain>
    </source>
</reference>
<dbReference type="Pfam" id="PF01464">
    <property type="entry name" value="SLT"/>
    <property type="match status" value="1"/>
</dbReference>
<evidence type="ECO:0000256" key="4">
    <source>
        <dbReference type="SAM" id="MobiDB-lite"/>
    </source>
</evidence>
<dbReference type="PANTHER" id="PTHR37423:SF2">
    <property type="entry name" value="MEMBRANE-BOUND LYTIC MUREIN TRANSGLYCOSYLASE C"/>
    <property type="match status" value="1"/>
</dbReference>
<dbReference type="InterPro" id="IPR023346">
    <property type="entry name" value="Lysozyme-like_dom_sf"/>
</dbReference>
<comment type="similarity">
    <text evidence="1">Belongs to the transglycosylase Slt family.</text>
</comment>
<dbReference type="EMBL" id="FYEH01000002">
    <property type="protein sequence ID" value="SNB61342.1"/>
    <property type="molecule type" value="Genomic_DNA"/>
</dbReference>
<feature type="signal peptide" evidence="5">
    <location>
        <begin position="1"/>
        <end position="31"/>
    </location>
</feature>
<evidence type="ECO:0000256" key="3">
    <source>
        <dbReference type="ARBA" id="ARBA00022729"/>
    </source>
</evidence>
<evidence type="ECO:0000313" key="8">
    <source>
        <dbReference type="Proteomes" id="UP000197065"/>
    </source>
</evidence>
<name>A0A212QPJ7_9PROT</name>
<protein>
    <submittedName>
        <fullName evidence="7">Soluble lytic murein transglycosylase</fullName>
    </submittedName>
</protein>
<comment type="similarity">
    <text evidence="2">Belongs to the virb1 family.</text>
</comment>
<dbReference type="GO" id="GO:0042597">
    <property type="term" value="C:periplasmic space"/>
    <property type="evidence" value="ECO:0007669"/>
    <property type="project" value="InterPro"/>
</dbReference>
<proteinExistence type="inferred from homology"/>
<dbReference type="Gene3D" id="1.10.530.10">
    <property type="match status" value="1"/>
</dbReference>
<evidence type="ECO:0000259" key="6">
    <source>
        <dbReference type="Pfam" id="PF01464"/>
    </source>
</evidence>
<dbReference type="SUPFAM" id="SSF48435">
    <property type="entry name" value="Bacterial muramidases"/>
    <property type="match status" value="1"/>
</dbReference>
<gene>
    <name evidence="7" type="ORF">SAMN07250955_102190</name>
</gene>
<dbReference type="SUPFAM" id="SSF53955">
    <property type="entry name" value="Lysozyme-like"/>
    <property type="match status" value="1"/>
</dbReference>
<dbReference type="InterPro" id="IPR008939">
    <property type="entry name" value="Lytic_TGlycosylase_superhlx_U"/>
</dbReference>
<dbReference type="InterPro" id="IPR008258">
    <property type="entry name" value="Transglycosylase_SLT_dom_1"/>
</dbReference>
<dbReference type="Gene3D" id="1.25.20.10">
    <property type="entry name" value="Bacterial muramidases"/>
    <property type="match status" value="2"/>
</dbReference>
<feature type="region of interest" description="Disordered" evidence="4">
    <location>
        <begin position="550"/>
        <end position="574"/>
    </location>
</feature>
<accession>A0A212QPJ7</accession>
<dbReference type="Proteomes" id="UP000197065">
    <property type="component" value="Unassembled WGS sequence"/>
</dbReference>
<dbReference type="AlphaFoldDB" id="A0A212QPJ7"/>
<evidence type="ECO:0000256" key="5">
    <source>
        <dbReference type="SAM" id="SignalP"/>
    </source>
</evidence>
<dbReference type="GO" id="GO:0004553">
    <property type="term" value="F:hydrolase activity, hydrolyzing O-glycosyl compounds"/>
    <property type="evidence" value="ECO:0007669"/>
    <property type="project" value="InterPro"/>
</dbReference>
<keyword evidence="3 5" id="KW-0732">Signal</keyword>
<dbReference type="PANTHER" id="PTHR37423">
    <property type="entry name" value="SOLUBLE LYTIC MUREIN TRANSGLYCOSYLASE-RELATED"/>
    <property type="match status" value="1"/>
</dbReference>